<dbReference type="InterPro" id="IPR020119">
    <property type="entry name" value="PsdUridine_synth_TruD_CS"/>
</dbReference>
<feature type="active site" description="Nucleophile" evidence="4">
    <location>
        <position position="81"/>
    </location>
</feature>
<dbReference type="InterPro" id="IPR001656">
    <property type="entry name" value="PsdUridine_synth_TruD"/>
</dbReference>
<dbReference type="PROSITE" id="PS01268">
    <property type="entry name" value="UPF0024"/>
    <property type="match status" value="1"/>
</dbReference>
<gene>
    <name evidence="4" type="primary">truD</name>
    <name evidence="6" type="ORF">EZI54_13660</name>
</gene>
<protein>
    <recommendedName>
        <fullName evidence="4">tRNA pseudouridine synthase D</fullName>
        <ecNumber evidence="4">5.4.99.27</ecNumber>
    </recommendedName>
    <alternativeName>
        <fullName evidence="4">tRNA pseudouridine(13) synthase</fullName>
    </alternativeName>
    <alternativeName>
        <fullName evidence="4">tRNA pseudouridylate synthase D</fullName>
    </alternativeName>
    <alternativeName>
        <fullName evidence="4">tRNA-uridine isomerase D</fullName>
    </alternativeName>
</protein>
<dbReference type="RefSeq" id="WP_131482444.1">
    <property type="nucleotide sequence ID" value="NZ_SJDL01000021.1"/>
</dbReference>
<dbReference type="EMBL" id="SJDL01000021">
    <property type="protein sequence ID" value="TBW54459.1"/>
    <property type="molecule type" value="Genomic_DNA"/>
</dbReference>
<evidence type="ECO:0000256" key="1">
    <source>
        <dbReference type="ARBA" id="ARBA00007953"/>
    </source>
</evidence>
<comment type="function">
    <text evidence="4">Responsible for synthesis of pseudouridine from uracil-13 in transfer RNAs.</text>
</comment>
<dbReference type="Pfam" id="PF01142">
    <property type="entry name" value="TruD"/>
    <property type="match status" value="1"/>
</dbReference>
<feature type="domain" description="TRUD" evidence="5">
    <location>
        <begin position="158"/>
        <end position="279"/>
    </location>
</feature>
<dbReference type="PANTHER" id="PTHR47811:SF1">
    <property type="entry name" value="TRNA PSEUDOURIDINE SYNTHASE D"/>
    <property type="match status" value="1"/>
</dbReference>
<reference evidence="6 7" key="1">
    <citation type="submission" date="2019-02" db="EMBL/GenBank/DDBJ databases">
        <title>Marinobacter halodurans sp. nov., a marine bacterium isolated from sea tidal flat.</title>
        <authorList>
            <person name="Yoo Y."/>
            <person name="Lee D.W."/>
            <person name="Kim B.S."/>
            <person name="Kim J.-J."/>
        </authorList>
    </citation>
    <scope>NUCLEOTIDE SEQUENCE [LARGE SCALE GENOMIC DNA]</scope>
    <source>
        <strain evidence="6 7">YJ-S3-2</strain>
    </source>
</reference>
<keyword evidence="3 4" id="KW-0413">Isomerase</keyword>
<evidence type="ECO:0000259" key="5">
    <source>
        <dbReference type="PROSITE" id="PS50984"/>
    </source>
</evidence>
<comment type="catalytic activity">
    <reaction evidence="4">
        <text>uridine(13) in tRNA = pseudouridine(13) in tRNA</text>
        <dbReference type="Rhea" id="RHEA:42540"/>
        <dbReference type="Rhea" id="RHEA-COMP:10105"/>
        <dbReference type="Rhea" id="RHEA-COMP:10106"/>
        <dbReference type="ChEBI" id="CHEBI:65314"/>
        <dbReference type="ChEBI" id="CHEBI:65315"/>
        <dbReference type="EC" id="5.4.99.27"/>
    </reaction>
</comment>
<dbReference type="EC" id="5.4.99.27" evidence="4"/>
<comment type="caution">
    <text evidence="6">The sequence shown here is derived from an EMBL/GenBank/DDBJ whole genome shotgun (WGS) entry which is preliminary data.</text>
</comment>
<keyword evidence="7" id="KW-1185">Reference proteome</keyword>
<evidence type="ECO:0000256" key="2">
    <source>
        <dbReference type="ARBA" id="ARBA00022694"/>
    </source>
</evidence>
<evidence type="ECO:0000256" key="3">
    <source>
        <dbReference type="ARBA" id="ARBA00023235"/>
    </source>
</evidence>
<dbReference type="PANTHER" id="PTHR47811">
    <property type="entry name" value="TRNA PSEUDOURIDINE SYNTHASE D"/>
    <property type="match status" value="1"/>
</dbReference>
<evidence type="ECO:0000256" key="4">
    <source>
        <dbReference type="HAMAP-Rule" id="MF_01082"/>
    </source>
</evidence>
<accession>A0ABY1ZKH2</accession>
<dbReference type="SUPFAM" id="SSF55120">
    <property type="entry name" value="Pseudouridine synthase"/>
    <property type="match status" value="1"/>
</dbReference>
<dbReference type="InterPro" id="IPR011760">
    <property type="entry name" value="PsdUridine_synth_TruD_insert"/>
</dbReference>
<evidence type="ECO:0000313" key="6">
    <source>
        <dbReference type="EMBL" id="TBW54459.1"/>
    </source>
</evidence>
<dbReference type="InterPro" id="IPR020103">
    <property type="entry name" value="PsdUridine_synth_cat_dom_sf"/>
</dbReference>
<organism evidence="6 7">
    <name type="scientific">Marinobacter halodurans</name>
    <dbReference type="NCBI Taxonomy" id="2528979"/>
    <lineage>
        <taxon>Bacteria</taxon>
        <taxon>Pseudomonadati</taxon>
        <taxon>Pseudomonadota</taxon>
        <taxon>Gammaproteobacteria</taxon>
        <taxon>Pseudomonadales</taxon>
        <taxon>Marinobacteraceae</taxon>
        <taxon>Marinobacter</taxon>
    </lineage>
</organism>
<proteinExistence type="inferred from homology"/>
<dbReference type="HAMAP" id="MF_01082">
    <property type="entry name" value="TruD"/>
    <property type="match status" value="1"/>
</dbReference>
<sequence length="327" mass="36046">MSHWRLDWPSASGPRLGTAVMRSQPEDFQVVEEMASPFSGEGEHLCLFLEKRGDNTEYVARQLASMTGIRPFDVGFCGLKDRHAVTRQWFSLYRPGRTDDTGLVEAIGEHWVVLEQSRHQRKLRRGDHVGNRFRLTLRDVTAPGAALDERLAAIRAGGIPNYFGPQRFGRDGNNLSQAVAQGDRPRRGRNFKAGMAFSAARSWLFNEVLAERVARGDWGRLLDGDPWSSEPSGPLWGDGGTQATGELEAIERAVVARHPDMAAVFASTRMKPERRPLMLPISGLDWNWPGPDCLQLDFRLAPGGFATALVAEILDTVAGGSDANPAS</sequence>
<dbReference type="PROSITE" id="PS50984">
    <property type="entry name" value="TRUD"/>
    <property type="match status" value="1"/>
</dbReference>
<dbReference type="InterPro" id="IPR042214">
    <property type="entry name" value="TruD_catalytic"/>
</dbReference>
<keyword evidence="2 4" id="KW-0819">tRNA processing</keyword>
<dbReference type="InterPro" id="IPR050170">
    <property type="entry name" value="TruD_pseudoU_synthase"/>
</dbReference>
<evidence type="ECO:0000313" key="7">
    <source>
        <dbReference type="Proteomes" id="UP000313645"/>
    </source>
</evidence>
<dbReference type="Proteomes" id="UP000313645">
    <property type="component" value="Unassembled WGS sequence"/>
</dbReference>
<name>A0ABY1ZKH2_9GAMM</name>
<dbReference type="Gene3D" id="3.30.2350.20">
    <property type="entry name" value="TruD, catalytic domain"/>
    <property type="match status" value="2"/>
</dbReference>
<dbReference type="CDD" id="cd02575">
    <property type="entry name" value="PseudoU_synth_EcTruD"/>
    <property type="match status" value="1"/>
</dbReference>
<comment type="similarity">
    <text evidence="1 4">Belongs to the pseudouridine synthase TruD family.</text>
</comment>